<dbReference type="GO" id="GO:0032790">
    <property type="term" value="P:ribosome disassembly"/>
    <property type="evidence" value="ECO:0007669"/>
    <property type="project" value="TreeGrafter"/>
</dbReference>
<evidence type="ECO:0000259" key="6">
    <source>
        <dbReference type="SMART" id="SM00889"/>
    </source>
</evidence>
<name>A0A0F9I9N6_9ZZZZ</name>
<dbReference type="InterPro" id="IPR000640">
    <property type="entry name" value="EFG_V-like"/>
</dbReference>
<accession>A0A0F9I9N6</accession>
<dbReference type="InterPro" id="IPR035649">
    <property type="entry name" value="EFG_V"/>
</dbReference>
<evidence type="ECO:0000256" key="4">
    <source>
        <dbReference type="ARBA" id="ARBA00023134"/>
    </source>
</evidence>
<evidence type="ECO:0000313" key="7">
    <source>
        <dbReference type="EMBL" id="KKL84147.1"/>
    </source>
</evidence>
<dbReference type="SUPFAM" id="SSF54980">
    <property type="entry name" value="EF-G C-terminal domain-like"/>
    <property type="match status" value="2"/>
</dbReference>
<gene>
    <name evidence="7" type="ORF">LCGC14_1967620</name>
</gene>
<protein>
    <recommendedName>
        <fullName evidence="8">Elongation factor G</fullName>
    </recommendedName>
</protein>
<organism evidence="7">
    <name type="scientific">marine sediment metagenome</name>
    <dbReference type="NCBI Taxonomy" id="412755"/>
    <lineage>
        <taxon>unclassified sequences</taxon>
        <taxon>metagenomes</taxon>
        <taxon>ecological metagenomes</taxon>
    </lineage>
</organism>
<dbReference type="SMART" id="SM00889">
    <property type="entry name" value="EFG_IV"/>
    <property type="match status" value="1"/>
</dbReference>
<dbReference type="InterPro" id="IPR009022">
    <property type="entry name" value="EFG_III"/>
</dbReference>
<dbReference type="FunFam" id="3.30.70.240:FF:000001">
    <property type="entry name" value="Elongation factor G"/>
    <property type="match status" value="1"/>
</dbReference>
<dbReference type="Gene3D" id="3.30.230.10">
    <property type="match status" value="1"/>
</dbReference>
<dbReference type="CDD" id="cd03713">
    <property type="entry name" value="EFG_mtEFG_C"/>
    <property type="match status" value="1"/>
</dbReference>
<feature type="domain" description="Translation elongation factor EFG/EF2" evidence="6">
    <location>
        <begin position="84"/>
        <end position="202"/>
    </location>
</feature>
<keyword evidence="1" id="KW-0547">Nucleotide-binding</keyword>
<dbReference type="PANTHER" id="PTHR43261">
    <property type="entry name" value="TRANSLATION ELONGATION FACTOR G-RELATED"/>
    <property type="match status" value="1"/>
</dbReference>
<dbReference type="GO" id="GO:0003746">
    <property type="term" value="F:translation elongation factor activity"/>
    <property type="evidence" value="ECO:0007669"/>
    <property type="project" value="UniProtKB-KW"/>
</dbReference>
<reference evidence="7" key="1">
    <citation type="journal article" date="2015" name="Nature">
        <title>Complex archaea that bridge the gap between prokaryotes and eukaryotes.</title>
        <authorList>
            <person name="Spang A."/>
            <person name="Saw J.H."/>
            <person name="Jorgensen S.L."/>
            <person name="Zaremba-Niedzwiedzka K."/>
            <person name="Martijn J."/>
            <person name="Lind A.E."/>
            <person name="van Eijk R."/>
            <person name="Schleper C."/>
            <person name="Guy L."/>
            <person name="Ettema T.J."/>
        </authorList>
    </citation>
    <scope>NUCLEOTIDE SEQUENCE</scope>
</reference>
<dbReference type="InterPro" id="IPR005517">
    <property type="entry name" value="Transl_elong_EFG/EF2_IV"/>
</dbReference>
<proteinExistence type="predicted"/>
<dbReference type="Gene3D" id="3.30.70.240">
    <property type="match status" value="1"/>
</dbReference>
<keyword evidence="4" id="KW-0342">GTP-binding</keyword>
<dbReference type="InterPro" id="IPR020568">
    <property type="entry name" value="Ribosomal_Su5_D2-typ_SF"/>
</dbReference>
<sequence length="284" mass="31102">ILLEDLIFPDPVISKAIEPKNSGGQDRLENALGRLAREDPTFQVKNNEETGQIIISGMGELHLEVLTARLLKEFNVEANVGKPQVAYRETITSEARSEIKFQRQIAGKDHAGHVVLAVKPLERGKGNRFENRVSEGVIPAEFVKYVEKGVFFAMDRGVTAGYPVIDVAAVLEGGSFNSSSSSDIGFTSAASHAFDEACSKARGILLEPHMFVEVTSPEDFVGDIIGDLNSRGGHINNIQSRKAVQKIDVIIPLSKMFGYTTDLRSMSQGRGSFTMEFYHFAPKS</sequence>
<evidence type="ECO:0000256" key="2">
    <source>
        <dbReference type="ARBA" id="ARBA00022768"/>
    </source>
</evidence>
<dbReference type="CDD" id="cd16262">
    <property type="entry name" value="EFG_III"/>
    <property type="match status" value="1"/>
</dbReference>
<feature type="non-terminal residue" evidence="7">
    <location>
        <position position="1"/>
    </location>
</feature>
<dbReference type="EMBL" id="LAZR01021782">
    <property type="protein sequence ID" value="KKL84147.1"/>
    <property type="molecule type" value="Genomic_DNA"/>
</dbReference>
<dbReference type="InterPro" id="IPR041095">
    <property type="entry name" value="EFG_II"/>
</dbReference>
<evidence type="ECO:0000259" key="5">
    <source>
        <dbReference type="SMART" id="SM00838"/>
    </source>
</evidence>
<dbReference type="Gene3D" id="3.30.70.870">
    <property type="entry name" value="Elongation Factor G (Translational Gtpase), domain 3"/>
    <property type="match status" value="1"/>
</dbReference>
<feature type="domain" description="Elongation factor EFG" evidence="5">
    <location>
        <begin position="204"/>
        <end position="284"/>
    </location>
</feature>
<dbReference type="SMART" id="SM00838">
    <property type="entry name" value="EFG_C"/>
    <property type="match status" value="1"/>
</dbReference>
<dbReference type="PANTHER" id="PTHR43261:SF1">
    <property type="entry name" value="RIBOSOME-RELEASING FACTOR 2, MITOCHONDRIAL"/>
    <property type="match status" value="1"/>
</dbReference>
<dbReference type="Pfam" id="PF03764">
    <property type="entry name" value="EFG_IV"/>
    <property type="match status" value="1"/>
</dbReference>
<evidence type="ECO:0000256" key="1">
    <source>
        <dbReference type="ARBA" id="ARBA00022741"/>
    </source>
</evidence>
<dbReference type="Pfam" id="PF00679">
    <property type="entry name" value="EFG_C"/>
    <property type="match status" value="1"/>
</dbReference>
<evidence type="ECO:0008006" key="8">
    <source>
        <dbReference type="Google" id="ProtNLM"/>
    </source>
</evidence>
<dbReference type="GO" id="GO:0005525">
    <property type="term" value="F:GTP binding"/>
    <property type="evidence" value="ECO:0007669"/>
    <property type="project" value="UniProtKB-KW"/>
</dbReference>
<keyword evidence="3" id="KW-0648">Protein biosynthesis</keyword>
<evidence type="ECO:0000256" key="3">
    <source>
        <dbReference type="ARBA" id="ARBA00022917"/>
    </source>
</evidence>
<dbReference type="FunFam" id="3.30.70.870:FF:000001">
    <property type="entry name" value="Elongation factor G"/>
    <property type="match status" value="1"/>
</dbReference>
<dbReference type="Pfam" id="PF14492">
    <property type="entry name" value="EFG_III"/>
    <property type="match status" value="1"/>
</dbReference>
<dbReference type="SUPFAM" id="SSF54211">
    <property type="entry name" value="Ribosomal protein S5 domain 2-like"/>
    <property type="match status" value="1"/>
</dbReference>
<comment type="caution">
    <text evidence="7">The sequence shown here is derived from an EMBL/GenBank/DDBJ whole genome shotgun (WGS) entry which is preliminary data.</text>
</comment>
<dbReference type="AlphaFoldDB" id="A0A0F9I9N6"/>
<dbReference type="InterPro" id="IPR014721">
    <property type="entry name" value="Ribsml_uS5_D2-typ_fold_subgr"/>
</dbReference>
<dbReference type="InterPro" id="IPR035647">
    <property type="entry name" value="EFG_III/V"/>
</dbReference>
<keyword evidence="2" id="KW-0251">Elongation factor</keyword>